<dbReference type="AlphaFoldDB" id="F9FWC3"/>
<dbReference type="GO" id="GO:0005634">
    <property type="term" value="C:nucleus"/>
    <property type="evidence" value="ECO:0007669"/>
    <property type="project" value="UniProtKB-SubCell"/>
</dbReference>
<dbReference type="InterPro" id="IPR001138">
    <property type="entry name" value="Zn2Cys6_DnaBD"/>
</dbReference>
<evidence type="ECO:0000256" key="3">
    <source>
        <dbReference type="ARBA" id="ARBA00023125"/>
    </source>
</evidence>
<proteinExistence type="predicted"/>
<dbReference type="InterPro" id="IPR051089">
    <property type="entry name" value="prtT"/>
</dbReference>
<dbReference type="PANTHER" id="PTHR31845">
    <property type="entry name" value="FINGER DOMAIN PROTEIN, PUTATIVE-RELATED"/>
    <property type="match status" value="1"/>
</dbReference>
<evidence type="ECO:0000256" key="2">
    <source>
        <dbReference type="ARBA" id="ARBA00023015"/>
    </source>
</evidence>
<keyword evidence="3" id="KW-0238">DNA-binding</keyword>
<evidence type="ECO:0000256" key="6">
    <source>
        <dbReference type="SAM" id="MobiDB-lite"/>
    </source>
</evidence>
<evidence type="ECO:0000256" key="4">
    <source>
        <dbReference type="ARBA" id="ARBA00023163"/>
    </source>
</evidence>
<dbReference type="GO" id="GO:0008270">
    <property type="term" value="F:zinc ion binding"/>
    <property type="evidence" value="ECO:0007669"/>
    <property type="project" value="InterPro"/>
</dbReference>
<dbReference type="GO" id="GO:0000976">
    <property type="term" value="F:transcription cis-regulatory region binding"/>
    <property type="evidence" value="ECO:0007669"/>
    <property type="project" value="TreeGrafter"/>
</dbReference>
<evidence type="ECO:0000256" key="5">
    <source>
        <dbReference type="ARBA" id="ARBA00023242"/>
    </source>
</evidence>
<gene>
    <name evidence="7" type="ORF">FOXB_10705</name>
</gene>
<evidence type="ECO:0008006" key="8">
    <source>
        <dbReference type="Google" id="ProtNLM"/>
    </source>
</evidence>
<accession>F9FWC3</accession>
<comment type="caution">
    <text evidence="7">The sequence shown here is derived from an EMBL/GenBank/DDBJ whole genome shotgun (WGS) entry which is preliminary data.</text>
</comment>
<organism evidence="7">
    <name type="scientific">Fusarium oxysporum (strain Fo5176)</name>
    <name type="common">Fusarium vascular wilt</name>
    <dbReference type="NCBI Taxonomy" id="660025"/>
    <lineage>
        <taxon>Eukaryota</taxon>
        <taxon>Fungi</taxon>
        <taxon>Dikarya</taxon>
        <taxon>Ascomycota</taxon>
        <taxon>Pezizomycotina</taxon>
        <taxon>Sordariomycetes</taxon>
        <taxon>Hypocreomycetidae</taxon>
        <taxon>Hypocreales</taxon>
        <taxon>Nectriaceae</taxon>
        <taxon>Fusarium</taxon>
        <taxon>Fusarium oxysporum species complex</taxon>
    </lineage>
</organism>
<dbReference type="PANTHER" id="PTHR31845:SF17">
    <property type="entry name" value="ZN(II)2CYS6 TRANSCRIPTION FACTOR (EUROFUNG)"/>
    <property type="match status" value="1"/>
</dbReference>
<evidence type="ECO:0000313" key="7">
    <source>
        <dbReference type="EMBL" id="EGU78779.1"/>
    </source>
</evidence>
<keyword evidence="5" id="KW-0539">Nucleus</keyword>
<sequence length="627" mass="71155">MEWEEFHDWLLCQMEAIAGPAEESEWTLEDINMSHGDRLRYVAMPNDEYAAFLEWRESQKEQHCTLINYVEYRSMVYSTKARGLMEGMEAIPKHRKLGNFDINAVPLLEMLFSTDLENPKWSTSNDRKITEMEVPAEKAQQHQVACFSCRASRQKCDRQDPCKPDSVEKLLARIEESGAREEVLTALLGQTLPSPNTTVSIRGTPWTHGQGTDSAPEHDNDTSQSSHSVTNRRSVSYDESDDADGLVSPITMVTAAISMSSSAACDRLRSQMPMQPGLREAIMAPIKERLALYFASHRAQQKDWEVLATQAVDSPFKLERDTCDPLASRLIDDNDASLYFQLWCIAASVKSLSTIQAIIAFQYWAPLAARQADDPYWLTLSHAVQLAKEMGINRSDVVKEYVNAEFPNASPELTDRCARNYERAWLYTFIVDKGFGALNGRLQCMSWKAVPRTAVDWWKSPMAEPTDRIISGVIEIRGLLLQAMEKRRHIISTPASILEWHEEAYDRLTSVRNERCQSDDLPSSKYLPVLAFYMDHSILVFNAQALRDLTASEDSATASALLIIQRKNIEVAGRIFDHLVTDKTMNDVSVGFQNNQFIMICHAMTEILRVSLFISWYLTITNLVPRL</sequence>
<keyword evidence="4" id="KW-0804">Transcription</keyword>
<feature type="region of interest" description="Disordered" evidence="6">
    <location>
        <begin position="188"/>
        <end position="242"/>
    </location>
</feature>
<keyword evidence="2" id="KW-0805">Transcription regulation</keyword>
<dbReference type="CDD" id="cd12148">
    <property type="entry name" value="fungal_TF_MHR"/>
    <property type="match status" value="1"/>
</dbReference>
<feature type="compositionally biased region" description="Polar residues" evidence="6">
    <location>
        <begin position="222"/>
        <end position="234"/>
    </location>
</feature>
<dbReference type="CDD" id="cd00067">
    <property type="entry name" value="GAL4"/>
    <property type="match status" value="1"/>
</dbReference>
<evidence type="ECO:0000256" key="1">
    <source>
        <dbReference type="ARBA" id="ARBA00004123"/>
    </source>
</evidence>
<reference evidence="7" key="1">
    <citation type="journal article" date="2012" name="Mol. Plant Microbe Interact.">
        <title>A highly conserved effector in Fusarium oxysporum is required for full virulence on Arabidopsis.</title>
        <authorList>
            <person name="Thatcher L.F."/>
            <person name="Gardiner D.M."/>
            <person name="Kazan K."/>
            <person name="Manners J."/>
        </authorList>
    </citation>
    <scope>NUCLEOTIDE SEQUENCE [LARGE SCALE GENOMIC DNA]</scope>
    <source>
        <strain evidence="7">Fo5176</strain>
    </source>
</reference>
<feature type="compositionally biased region" description="Polar residues" evidence="6">
    <location>
        <begin position="191"/>
        <end position="213"/>
    </location>
</feature>
<protein>
    <recommendedName>
        <fullName evidence="8">Transcription factor domain-containing protein</fullName>
    </recommendedName>
</protein>
<dbReference type="STRING" id="660025.F9FWC3"/>
<comment type="subcellular location">
    <subcellularLocation>
        <location evidence="1">Nucleus</location>
    </subcellularLocation>
</comment>
<dbReference type="OrthoDB" id="3163292at2759"/>
<name>F9FWC3_FUSOF</name>
<dbReference type="EMBL" id="AFQF01002741">
    <property type="protein sequence ID" value="EGU78779.1"/>
    <property type="molecule type" value="Genomic_DNA"/>
</dbReference>
<dbReference type="GO" id="GO:0000981">
    <property type="term" value="F:DNA-binding transcription factor activity, RNA polymerase II-specific"/>
    <property type="evidence" value="ECO:0007669"/>
    <property type="project" value="InterPro"/>
</dbReference>